<evidence type="ECO:0000313" key="11">
    <source>
        <dbReference type="Proteomes" id="UP000708208"/>
    </source>
</evidence>
<dbReference type="GO" id="GO:1902600">
    <property type="term" value="P:proton transmembrane transport"/>
    <property type="evidence" value="ECO:0007669"/>
    <property type="project" value="UniProtKB-KW"/>
</dbReference>
<keyword evidence="6" id="KW-0406">Ion transport</keyword>
<evidence type="ECO:0000256" key="2">
    <source>
        <dbReference type="ARBA" id="ARBA00005895"/>
    </source>
</evidence>
<evidence type="ECO:0000256" key="5">
    <source>
        <dbReference type="ARBA" id="ARBA00022781"/>
    </source>
</evidence>
<dbReference type="GO" id="GO:0006754">
    <property type="term" value="P:ATP biosynthetic process"/>
    <property type="evidence" value="ECO:0007669"/>
    <property type="project" value="UniProtKB-KW"/>
</dbReference>
<evidence type="ECO:0000256" key="1">
    <source>
        <dbReference type="ARBA" id="ARBA00004325"/>
    </source>
</evidence>
<name>A0A8J2JYS4_9HEXA</name>
<protein>
    <submittedName>
        <fullName evidence="10">Uncharacterized protein</fullName>
    </submittedName>
</protein>
<evidence type="ECO:0000256" key="8">
    <source>
        <dbReference type="ARBA" id="ARBA00023136"/>
    </source>
</evidence>
<dbReference type="InterPro" id="IPR019344">
    <property type="entry name" value="F1F0-ATPsyn_F_prd"/>
</dbReference>
<sequence>MAWGEYPAEYNAKDHGPYDPARYYGKPDTKWAPVKLGELVSWLARRNKSPVAMVQAVTTEFKLHTLRSPRCSWTPGPE</sequence>
<dbReference type="AlphaFoldDB" id="A0A8J2JYS4"/>
<dbReference type="OrthoDB" id="8921675at2759"/>
<evidence type="ECO:0000256" key="3">
    <source>
        <dbReference type="ARBA" id="ARBA00022448"/>
    </source>
</evidence>
<evidence type="ECO:0000256" key="7">
    <source>
        <dbReference type="ARBA" id="ARBA00023128"/>
    </source>
</evidence>
<accession>A0A8J2JYS4</accession>
<keyword evidence="5" id="KW-0375">Hydrogen ion transport</keyword>
<proteinExistence type="inferred from homology"/>
<evidence type="ECO:0000256" key="9">
    <source>
        <dbReference type="ARBA" id="ARBA00023310"/>
    </source>
</evidence>
<keyword evidence="8" id="KW-0472">Membrane</keyword>
<organism evidence="10 11">
    <name type="scientific">Allacma fusca</name>
    <dbReference type="NCBI Taxonomy" id="39272"/>
    <lineage>
        <taxon>Eukaryota</taxon>
        <taxon>Metazoa</taxon>
        <taxon>Ecdysozoa</taxon>
        <taxon>Arthropoda</taxon>
        <taxon>Hexapoda</taxon>
        <taxon>Collembola</taxon>
        <taxon>Symphypleona</taxon>
        <taxon>Sminthuridae</taxon>
        <taxon>Allacma</taxon>
    </lineage>
</organism>
<dbReference type="GO" id="GO:0045259">
    <property type="term" value="C:proton-transporting ATP synthase complex"/>
    <property type="evidence" value="ECO:0007669"/>
    <property type="project" value="UniProtKB-KW"/>
</dbReference>
<keyword evidence="11" id="KW-1185">Reference proteome</keyword>
<keyword evidence="4" id="KW-0138">CF(0)</keyword>
<dbReference type="Proteomes" id="UP000708208">
    <property type="component" value="Unassembled WGS sequence"/>
</dbReference>
<comment type="subcellular location">
    <subcellularLocation>
        <location evidence="1">Mitochondrion membrane</location>
    </subcellularLocation>
</comment>
<comment type="similarity">
    <text evidence="2">Belongs to the ATPase F chain family.</text>
</comment>
<keyword evidence="9" id="KW-0066">ATP synthesis</keyword>
<evidence type="ECO:0000313" key="10">
    <source>
        <dbReference type="EMBL" id="CAG7726564.1"/>
    </source>
</evidence>
<dbReference type="EMBL" id="CAJVCH010137151">
    <property type="protein sequence ID" value="CAG7726564.1"/>
    <property type="molecule type" value="Genomic_DNA"/>
</dbReference>
<evidence type="ECO:0000256" key="4">
    <source>
        <dbReference type="ARBA" id="ARBA00022547"/>
    </source>
</evidence>
<evidence type="ECO:0000256" key="6">
    <source>
        <dbReference type="ARBA" id="ARBA00023065"/>
    </source>
</evidence>
<dbReference type="Pfam" id="PF10206">
    <property type="entry name" value="WRW"/>
    <property type="match status" value="1"/>
</dbReference>
<keyword evidence="3" id="KW-0813">Transport</keyword>
<dbReference type="GO" id="GO:0031966">
    <property type="term" value="C:mitochondrial membrane"/>
    <property type="evidence" value="ECO:0007669"/>
    <property type="project" value="UniProtKB-SubCell"/>
</dbReference>
<keyword evidence="7" id="KW-0496">Mitochondrion</keyword>
<gene>
    <name evidence="10" type="ORF">AFUS01_LOCUS15472</name>
</gene>
<comment type="caution">
    <text evidence="10">The sequence shown here is derived from an EMBL/GenBank/DDBJ whole genome shotgun (WGS) entry which is preliminary data.</text>
</comment>
<reference evidence="10" key="1">
    <citation type="submission" date="2021-06" db="EMBL/GenBank/DDBJ databases">
        <authorList>
            <person name="Hodson N. C."/>
            <person name="Mongue J. A."/>
            <person name="Jaron S. K."/>
        </authorList>
    </citation>
    <scope>NUCLEOTIDE SEQUENCE</scope>
</reference>